<sequence length="90" mass="10135">MMHVCVHERNSVTMLRCAAGLAAICETSECRCSVSLGTNKQKMFLIRGTSPALRKSVELFFLSSIVFLIELHLEKMNPRPLKKSGRSFTF</sequence>
<protein>
    <submittedName>
        <fullName evidence="1">Uncharacterized protein</fullName>
    </submittedName>
</protein>
<name>A0A8R1E747_CAEJA</name>
<dbReference type="EnsemblMetazoa" id="CJA21704a.1">
    <property type="protein sequence ID" value="CJA21704a.1"/>
    <property type="gene ID" value="WBGene00177276"/>
</dbReference>
<evidence type="ECO:0000313" key="1">
    <source>
        <dbReference type="EnsemblMetazoa" id="CJA21704a.1"/>
    </source>
</evidence>
<organism evidence="1 2">
    <name type="scientific">Caenorhabditis japonica</name>
    <dbReference type="NCBI Taxonomy" id="281687"/>
    <lineage>
        <taxon>Eukaryota</taxon>
        <taxon>Metazoa</taxon>
        <taxon>Ecdysozoa</taxon>
        <taxon>Nematoda</taxon>
        <taxon>Chromadorea</taxon>
        <taxon>Rhabditida</taxon>
        <taxon>Rhabditina</taxon>
        <taxon>Rhabditomorpha</taxon>
        <taxon>Rhabditoidea</taxon>
        <taxon>Rhabditidae</taxon>
        <taxon>Peloderinae</taxon>
        <taxon>Caenorhabditis</taxon>
    </lineage>
</organism>
<dbReference type="AlphaFoldDB" id="A0A8R1E747"/>
<evidence type="ECO:0000313" key="2">
    <source>
        <dbReference type="Proteomes" id="UP000005237"/>
    </source>
</evidence>
<accession>A0A8R1E747</accession>
<reference evidence="2" key="1">
    <citation type="submission" date="2010-08" db="EMBL/GenBank/DDBJ databases">
        <authorList>
            <consortium name="Caenorhabditis japonica Sequencing Consortium"/>
            <person name="Wilson R.K."/>
        </authorList>
    </citation>
    <scope>NUCLEOTIDE SEQUENCE [LARGE SCALE GENOMIC DNA]</scope>
    <source>
        <strain evidence="2">DF5081</strain>
    </source>
</reference>
<dbReference type="Proteomes" id="UP000005237">
    <property type="component" value="Unassembled WGS sequence"/>
</dbReference>
<proteinExistence type="predicted"/>
<keyword evidence="2" id="KW-1185">Reference proteome</keyword>
<reference evidence="1" key="2">
    <citation type="submission" date="2022-06" db="UniProtKB">
        <authorList>
            <consortium name="EnsemblMetazoa"/>
        </authorList>
    </citation>
    <scope>IDENTIFICATION</scope>
    <source>
        <strain evidence="1">DF5081</strain>
    </source>
</reference>